<feature type="region of interest" description="Disordered" evidence="1">
    <location>
        <begin position="75"/>
        <end position="94"/>
    </location>
</feature>
<gene>
    <name evidence="2" type="ORF">TKK_017065</name>
</gene>
<accession>A0ABD2W529</accession>
<dbReference type="AlphaFoldDB" id="A0ABD2W529"/>
<reference evidence="2 3" key="1">
    <citation type="journal article" date="2024" name="bioRxiv">
        <title>A reference genome for Trichogramma kaykai: A tiny desert-dwelling parasitoid wasp with competing sex-ratio distorters.</title>
        <authorList>
            <person name="Culotta J."/>
            <person name="Lindsey A.R."/>
        </authorList>
    </citation>
    <scope>NUCLEOTIDE SEQUENCE [LARGE SCALE GENOMIC DNA]</scope>
    <source>
        <strain evidence="2 3">KSX58</strain>
    </source>
</reference>
<evidence type="ECO:0000313" key="2">
    <source>
        <dbReference type="EMBL" id="KAL3387992.1"/>
    </source>
</evidence>
<comment type="caution">
    <text evidence="2">The sequence shown here is derived from an EMBL/GenBank/DDBJ whole genome shotgun (WGS) entry which is preliminary data.</text>
</comment>
<organism evidence="2 3">
    <name type="scientific">Trichogramma kaykai</name>
    <dbReference type="NCBI Taxonomy" id="54128"/>
    <lineage>
        <taxon>Eukaryota</taxon>
        <taxon>Metazoa</taxon>
        <taxon>Ecdysozoa</taxon>
        <taxon>Arthropoda</taxon>
        <taxon>Hexapoda</taxon>
        <taxon>Insecta</taxon>
        <taxon>Pterygota</taxon>
        <taxon>Neoptera</taxon>
        <taxon>Endopterygota</taxon>
        <taxon>Hymenoptera</taxon>
        <taxon>Apocrita</taxon>
        <taxon>Proctotrupomorpha</taxon>
        <taxon>Chalcidoidea</taxon>
        <taxon>Trichogrammatidae</taxon>
        <taxon>Trichogramma</taxon>
    </lineage>
</organism>
<keyword evidence="3" id="KW-1185">Reference proteome</keyword>
<evidence type="ECO:0000313" key="3">
    <source>
        <dbReference type="Proteomes" id="UP001627154"/>
    </source>
</evidence>
<name>A0ABD2W529_9HYME</name>
<sequence>MEKKLRYIHIEEKIIVVGINGRENQIDEASKRYEPLEIAYTKGEIGEIIHIKLPTPNRSAQLALELIEMSGWIPSMDSSPEHRPSSEEESEDDLESLMMFGIKERSTSEEKDSEIEIVETAEQTEVIELLDEEITTSETDGHRFEIAFSRGIAIMQVRKTLTQARRFLDFKLRGINEAGEFIASVRYGRKPNSSN</sequence>
<proteinExistence type="predicted"/>
<protein>
    <submittedName>
        <fullName evidence="2">Uncharacterized protein</fullName>
    </submittedName>
</protein>
<dbReference type="Proteomes" id="UP001627154">
    <property type="component" value="Unassembled WGS sequence"/>
</dbReference>
<evidence type="ECO:0000256" key="1">
    <source>
        <dbReference type="SAM" id="MobiDB-lite"/>
    </source>
</evidence>
<dbReference type="EMBL" id="JBJJXI010000136">
    <property type="protein sequence ID" value="KAL3387992.1"/>
    <property type="molecule type" value="Genomic_DNA"/>
</dbReference>